<gene>
    <name evidence="1" type="ORF">Tcan_00836</name>
</gene>
<proteinExistence type="predicted"/>
<sequence length="110" mass="13403">KKGEKHVDYTKKRRRRKEHPCTFFDYNLLQNYRHDRPSSEGQKRANVLPTAHRMISHSCPPRICCRNDTRQPFNKQQSQKMCQRYRITQTYRSPQRNTTDHEVHYAIRSE</sequence>
<dbReference type="Proteomes" id="UP000031036">
    <property type="component" value="Unassembled WGS sequence"/>
</dbReference>
<protein>
    <submittedName>
        <fullName evidence="1">Uncharacterized protein</fullName>
    </submittedName>
</protein>
<dbReference type="AlphaFoldDB" id="A0A0B2VDR3"/>
<evidence type="ECO:0000313" key="1">
    <source>
        <dbReference type="EMBL" id="KHN79609.1"/>
    </source>
</evidence>
<evidence type="ECO:0000313" key="2">
    <source>
        <dbReference type="Proteomes" id="UP000031036"/>
    </source>
</evidence>
<name>A0A0B2VDR3_TOXCA</name>
<keyword evidence="2" id="KW-1185">Reference proteome</keyword>
<comment type="caution">
    <text evidence="1">The sequence shown here is derived from an EMBL/GenBank/DDBJ whole genome shotgun (WGS) entry which is preliminary data.</text>
</comment>
<dbReference type="EMBL" id="JPKZ01001887">
    <property type="protein sequence ID" value="KHN79609.1"/>
    <property type="molecule type" value="Genomic_DNA"/>
</dbReference>
<feature type="non-terminal residue" evidence="1">
    <location>
        <position position="110"/>
    </location>
</feature>
<accession>A0A0B2VDR3</accession>
<organism evidence="1 2">
    <name type="scientific">Toxocara canis</name>
    <name type="common">Canine roundworm</name>
    <dbReference type="NCBI Taxonomy" id="6265"/>
    <lineage>
        <taxon>Eukaryota</taxon>
        <taxon>Metazoa</taxon>
        <taxon>Ecdysozoa</taxon>
        <taxon>Nematoda</taxon>
        <taxon>Chromadorea</taxon>
        <taxon>Rhabditida</taxon>
        <taxon>Spirurina</taxon>
        <taxon>Ascaridomorpha</taxon>
        <taxon>Ascaridoidea</taxon>
        <taxon>Toxocaridae</taxon>
        <taxon>Toxocara</taxon>
    </lineage>
</organism>
<feature type="non-terminal residue" evidence="1">
    <location>
        <position position="1"/>
    </location>
</feature>
<reference evidence="1 2" key="1">
    <citation type="submission" date="2014-11" db="EMBL/GenBank/DDBJ databases">
        <title>Genetic blueprint of the zoonotic pathogen Toxocara canis.</title>
        <authorList>
            <person name="Zhu X.-Q."/>
            <person name="Korhonen P.K."/>
            <person name="Cai H."/>
            <person name="Young N.D."/>
            <person name="Nejsum P."/>
            <person name="von Samson-Himmelstjerna G."/>
            <person name="Boag P.R."/>
            <person name="Tan P."/>
            <person name="Li Q."/>
            <person name="Min J."/>
            <person name="Yang Y."/>
            <person name="Wang X."/>
            <person name="Fang X."/>
            <person name="Hall R.S."/>
            <person name="Hofmann A."/>
            <person name="Sternberg P.W."/>
            <person name="Jex A.R."/>
            <person name="Gasser R.B."/>
        </authorList>
    </citation>
    <scope>NUCLEOTIDE SEQUENCE [LARGE SCALE GENOMIC DNA]</scope>
    <source>
        <strain evidence="1">PN_DK_2014</strain>
    </source>
</reference>